<protein>
    <submittedName>
        <fullName evidence="2">Uncharacterized protein</fullName>
    </submittedName>
</protein>
<evidence type="ECO:0000256" key="1">
    <source>
        <dbReference type="SAM" id="Phobius"/>
    </source>
</evidence>
<dbReference type="EMBL" id="FPHC01000067">
    <property type="protein sequence ID" value="SFV62982.1"/>
    <property type="molecule type" value="Genomic_DNA"/>
</dbReference>
<accession>A0A1W1CB87</accession>
<sequence length="775" mass="88679">MTTETKSDYFYSGSIVAVVSLLVAMGSYLIGMQSFYYLSFALIIISLLLMLKSLYDDLVEDFKSTIYATLAIFFFIVLYLSQRLEPFEASFLIGDASDYYWAGVSSALNGDDIGIFLPLTSAISAIGFKLFGYRYIALIEVTIHLMVLLSFYHLLKRYLLAPAIAFAIIILVQMIPLDIWLSKTTFSEPIWQLLMLILIYYSIELTEKKQLNYSDVIPLYLLLLLLPMSRGSSVFIFVMLGFLSIYSLYSHNNLKSALLIALGMIALSISLHYSLEIKEKYLIGMQYRRILPHITANTLAMIFYLSSTVFISSLFLLRKVRIKWLNFYIVMVALSIVFKISASLFFAHKKGVAYTKLLYLNEFGLLRSDLGMPLALLAIMGMVYLYIKALRGDRFSLIVVIFYSIFTVPFVMQNVSAIDQHEMLLYWHRYYFSEYLLIHLIAISAMVGLGYNILSKLTYSRITSSLLTVVPFTVLFLYSINLHLHNIVTSEGYLQGSSRFFPWLSSRVYGEQKVAIIYGSDVHYGILNAQQLMYRGIYVTGVKVGDYQKISPKEIKDNIKISEKLLKNDYLLILATNSCTIEMDKLIFIDRLSMPLSWRRSTDDIYHSSPVNSTINACLYKIRHHFEIDREVRFNKNSDIAPALITDGWYQFGKSAIWSQPKAKITLPNILSNKKRYLLEMKFGVYNAIKESPKDLIISINGKEILHKSITQQYADFYSIDIPPEIIADGEKKITIDIEIPNAVSPYEIGYSKDKRVLGISLYSLKLSEKNKATK</sequence>
<feature type="transmembrane region" description="Helical" evidence="1">
    <location>
        <begin position="131"/>
        <end position="152"/>
    </location>
</feature>
<feature type="transmembrane region" description="Helical" evidence="1">
    <location>
        <begin position="217"/>
        <end position="245"/>
    </location>
</feature>
<organism evidence="2">
    <name type="scientific">hydrothermal vent metagenome</name>
    <dbReference type="NCBI Taxonomy" id="652676"/>
    <lineage>
        <taxon>unclassified sequences</taxon>
        <taxon>metagenomes</taxon>
        <taxon>ecological metagenomes</taxon>
    </lineage>
</organism>
<feature type="transmembrane region" description="Helical" evidence="1">
    <location>
        <begin position="324"/>
        <end position="347"/>
    </location>
</feature>
<feature type="transmembrane region" description="Helical" evidence="1">
    <location>
        <begin position="62"/>
        <end position="80"/>
    </location>
</feature>
<feature type="transmembrane region" description="Helical" evidence="1">
    <location>
        <begin position="158"/>
        <end position="177"/>
    </location>
</feature>
<feature type="transmembrane region" description="Helical" evidence="1">
    <location>
        <begin position="394"/>
        <end position="412"/>
    </location>
</feature>
<keyword evidence="1" id="KW-1133">Transmembrane helix</keyword>
<feature type="transmembrane region" description="Helical" evidence="1">
    <location>
        <begin position="370"/>
        <end position="387"/>
    </location>
</feature>
<feature type="transmembrane region" description="Helical" evidence="1">
    <location>
        <begin position="295"/>
        <end position="317"/>
    </location>
</feature>
<dbReference type="AlphaFoldDB" id="A0A1W1CB87"/>
<gene>
    <name evidence="2" type="ORF">MNB_SV-6-538</name>
</gene>
<keyword evidence="1" id="KW-0472">Membrane</keyword>
<keyword evidence="1" id="KW-0812">Transmembrane</keyword>
<evidence type="ECO:0000313" key="2">
    <source>
        <dbReference type="EMBL" id="SFV62982.1"/>
    </source>
</evidence>
<reference evidence="2" key="1">
    <citation type="submission" date="2016-10" db="EMBL/GenBank/DDBJ databases">
        <authorList>
            <person name="de Groot N.N."/>
        </authorList>
    </citation>
    <scope>NUCLEOTIDE SEQUENCE</scope>
</reference>
<feature type="transmembrane region" description="Helical" evidence="1">
    <location>
        <begin position="257"/>
        <end position="275"/>
    </location>
</feature>
<feature type="transmembrane region" description="Helical" evidence="1">
    <location>
        <begin position="466"/>
        <end position="484"/>
    </location>
</feature>
<proteinExistence type="predicted"/>
<feature type="transmembrane region" description="Helical" evidence="1">
    <location>
        <begin position="36"/>
        <end position="55"/>
    </location>
</feature>
<feature type="transmembrane region" description="Helical" evidence="1">
    <location>
        <begin position="9"/>
        <end position="30"/>
    </location>
</feature>
<name>A0A1W1CB87_9ZZZZ</name>
<feature type="transmembrane region" description="Helical" evidence="1">
    <location>
        <begin position="432"/>
        <end position="454"/>
    </location>
</feature>